<feature type="transmembrane region" description="Helical" evidence="2">
    <location>
        <begin position="2245"/>
        <end position="2263"/>
    </location>
</feature>
<feature type="domain" description="GH29D-like beta-sandwich" evidence="4">
    <location>
        <begin position="1893"/>
        <end position="1956"/>
    </location>
</feature>
<keyword evidence="2" id="KW-0472">Membrane</keyword>
<feature type="domain" description="GH29D-like beta-sandwich" evidence="4">
    <location>
        <begin position="882"/>
        <end position="948"/>
    </location>
</feature>
<gene>
    <name evidence="5" type="ORF">GUITHDRAFT_104774</name>
</gene>
<feature type="domain" description="GH29D-like beta-sandwich" evidence="4">
    <location>
        <begin position="1454"/>
        <end position="1520"/>
    </location>
</feature>
<feature type="domain" description="LCCL" evidence="3">
    <location>
        <begin position="66"/>
        <end position="146"/>
    </location>
</feature>
<dbReference type="Proteomes" id="UP000011087">
    <property type="component" value="Unassembled WGS sequence"/>
</dbReference>
<feature type="domain" description="GH29D-like beta-sandwich" evidence="4">
    <location>
        <begin position="553"/>
        <end position="619"/>
    </location>
</feature>
<evidence type="ECO:0000256" key="2">
    <source>
        <dbReference type="SAM" id="Phobius"/>
    </source>
</evidence>
<feature type="domain" description="GH29D-like beta-sandwich" evidence="4">
    <location>
        <begin position="1302"/>
        <end position="1355"/>
    </location>
</feature>
<feature type="domain" description="GH29D-like beta-sandwich" evidence="4">
    <location>
        <begin position="1636"/>
        <end position="1698"/>
    </location>
</feature>
<keyword evidence="2" id="KW-1133">Transmembrane helix</keyword>
<feature type="compositionally biased region" description="Low complexity" evidence="1">
    <location>
        <begin position="1085"/>
        <end position="1096"/>
    </location>
</feature>
<feature type="domain" description="GH29D-like beta-sandwich" evidence="4">
    <location>
        <begin position="799"/>
        <end position="864"/>
    </location>
</feature>
<protein>
    <submittedName>
        <fullName evidence="5 6">Uncharacterized protein</fullName>
    </submittedName>
</protein>
<dbReference type="InterPro" id="IPR026876">
    <property type="entry name" value="Fn3_assoc_repeat"/>
</dbReference>
<dbReference type="Pfam" id="PF13290">
    <property type="entry name" value="CHB_HEX_C_1"/>
    <property type="match status" value="18"/>
</dbReference>
<feature type="domain" description="GH29D-like beta-sandwich" evidence="4">
    <location>
        <begin position="1718"/>
        <end position="1790"/>
    </location>
</feature>
<keyword evidence="7" id="KW-1185">Reference proteome</keyword>
<dbReference type="Pfam" id="PF03815">
    <property type="entry name" value="LCCL"/>
    <property type="match status" value="1"/>
</dbReference>
<feature type="domain" description="GH29D-like beta-sandwich" evidence="4">
    <location>
        <begin position="1371"/>
        <end position="1436"/>
    </location>
</feature>
<dbReference type="InterPro" id="IPR059177">
    <property type="entry name" value="GH29D-like_dom"/>
</dbReference>
<evidence type="ECO:0000256" key="1">
    <source>
        <dbReference type="SAM" id="MobiDB-lite"/>
    </source>
</evidence>
<feature type="domain" description="GH29D-like beta-sandwich" evidence="4">
    <location>
        <begin position="1239"/>
        <end position="1299"/>
    </location>
</feature>
<dbReference type="HOGENOM" id="CLU_229674_0_0_1"/>
<evidence type="ECO:0000313" key="6">
    <source>
        <dbReference type="EnsemblProtists" id="EKX49245"/>
    </source>
</evidence>
<dbReference type="GeneID" id="17306157"/>
<dbReference type="Gene3D" id="2.170.130.20">
    <property type="entry name" value="LCCL-like domain"/>
    <property type="match status" value="1"/>
</dbReference>
<name>L1JM46_GUITC</name>
<feature type="domain" description="GH29D-like beta-sandwich" evidence="4">
    <location>
        <begin position="1064"/>
        <end position="1126"/>
    </location>
</feature>
<evidence type="ECO:0000313" key="7">
    <source>
        <dbReference type="Proteomes" id="UP000011087"/>
    </source>
</evidence>
<organism evidence="5">
    <name type="scientific">Guillardia theta (strain CCMP2712)</name>
    <name type="common">Cryptophyte</name>
    <dbReference type="NCBI Taxonomy" id="905079"/>
    <lineage>
        <taxon>Eukaryota</taxon>
        <taxon>Cryptophyceae</taxon>
        <taxon>Pyrenomonadales</taxon>
        <taxon>Geminigeraceae</taxon>
        <taxon>Guillardia</taxon>
    </lineage>
</organism>
<evidence type="ECO:0000313" key="5">
    <source>
        <dbReference type="EMBL" id="EKX49245.1"/>
    </source>
</evidence>
<evidence type="ECO:0000259" key="4">
    <source>
        <dbReference type="Pfam" id="PF13290"/>
    </source>
</evidence>
<feature type="domain" description="GH29D-like beta-sandwich" evidence="4">
    <location>
        <begin position="470"/>
        <end position="534"/>
    </location>
</feature>
<dbReference type="SUPFAM" id="SSF69848">
    <property type="entry name" value="LCCL domain"/>
    <property type="match status" value="1"/>
</dbReference>
<feature type="region of interest" description="Disordered" evidence="1">
    <location>
        <begin position="1078"/>
        <end position="1099"/>
    </location>
</feature>
<dbReference type="InterPro" id="IPR036609">
    <property type="entry name" value="LCCL_sf"/>
</dbReference>
<dbReference type="InterPro" id="IPR004043">
    <property type="entry name" value="LCCL"/>
</dbReference>
<reference evidence="6" key="3">
    <citation type="submission" date="2016-03" db="UniProtKB">
        <authorList>
            <consortium name="EnsemblProtists"/>
        </authorList>
    </citation>
    <scope>IDENTIFICATION</scope>
</reference>
<sequence>MSIDLNHKSLTRRLINVTSLQNKSALKDSSWDVNWGLKNPVTGVDRAQCGDSVGWGSWGSTDKEAVNRFHGQVGQTYTVECPDGCDNAGPVWGCGTFLDDSSICKAAILMGMASKDKSSVVSFQLVEPLMQYPDCKKNGISTDSWMWYEWKKASKVDKVQSYCPAGWLNTHTIDQPCEALLRKYRWDCKISHDIEHCFGVRAFQFVQASTPPSVNPPSGQFIGTVKVTVTAPAGERILCTTDGSDPRISDALFDNLVSGQQTFELKSEGKNTLKCQAIASGSAASIIIVREYEVLTKLPAPSFDPNGGSFVEEALVVISCSVANVVLKYYLDENQPSMAKVYNGPVRIQTTGSKIFAYATGHPILKDSDISASNSFFIQAKSPGIALPGAISVGFAIVNVTVQRPDEQAFCTSDGSTPTRLSNRCDQHGIMVMNNHARVKALVVGNDVMPSNITTSDLITIRSYAPVIEPDGGRFQDMAEVSLDYPAPGLYKIYFTLNGRDPDAKSSEYTTAISIVETRTIVKAFAISGDLEPSLISVSDPYIILSLSPALQPPAGQYVDQVTVTLICTDPTAKIFYTLDGRDPNTNSDQYKSPIVVKNNGTYLRAISKSPKKDPSEIVQAEYSIKTATPQLTGAEGAHETVAEIHATCTSQNAKLYYTLDGSIPNQFSQRAQNNKIQVKATGSQVKVIAISDRKEASDVVTTDTIVVSTAIPTIIPNGGDFVDVATVSISSATPGAEIYYTLDGSTPTAQSRMYVAPVLVESTDVVVKAMARHHLLEDSEVISSDVFHVHASVPTFEPDGGSFVESVEVTISSATPGAEIRCTTDGSEPSETTSVCQNPVTISTTGAVIKAIATKHELSPSEVAVLQAPFVIKAMAPSFSPDGGTYVESVKVTLSSQTAGSRIYYTLDGSTPTAESNLYGEPIELEGTGTVVRAVAVAEGKAPSEVAESREYVIETSPVEYEASGDAWGTATASEKGFIEEAKITMTSKTPGAQIYYTMDDSNPTVSSTRYDGVAVVDKVYGERVVKAIAEAPGKAPSSVTTSVIFDVFQREKKPRLLPDGPGPYVTRVKVSIEAQPGDSVRYTTDGSDPSSSSTAEEYKEGFDIDAIGVTEVRAVASKAGMADSLPMVQSYTVLEQVKTPTISPSSGLFTHEVDITLACATQGASIHYTTDGSEPNAASPVYTGQPITLTDDGTRQQSFEVKAIAIKAPSMGDSEVAQSGAITVQPQVMTPVIEPAAPGPYEDGVNVTIYCNTPGSTIYWTDDGSTPTKESNVYTGGSIAVKQTGVEIRAVPNMGDSEVVSSPSPGAEIYYTLDGSTPTAQSRMYVAPVLVESTDVVVKAMARHHLLEDSEVISSDVFHVHASVPTFEPDGGSFVESVEVTISSATPGAEIRCTTDGSEPSETTSVCQNPVTISATGAVIKAIATKHELSPSEVAVLQAPFVIKAMAPSFSPDGGTYVESVKVTLSSQTAGSRIYYTLDGSTPTAESNLYGEPIELEGTGTVVRAVAVAEGKAPSEVAESREYVIETSPVEYEASGDAWGTATASEKGFIEEAKITMTSKTPGAQIYYTMDDSNPTVSSTRYDGVAVVDKVYGERVVKAIAEAPGKAPSSVTTSVIFDVFQREKKPRLLPDGPGPYVTRVKVSIEAQPGDSVRYTTDGSDPSSSSTAEEYKEGFDIDAIGVTEVRAVASKAGMADSLPMVQSYTVLEQVKTPTISPSSGLFTHEVDITLACATQGASIHYTTDGSEPNAASPVYTGQPITLTDDGTRQQSFEVKAIAIKAPSMGDSEVAQSGAITVQPQVRTPMIEPAAPGPYEDGVNVTIYCNTPGSTIYWTDDGSTPTKESNVYTGGSIAVKQTGVEIRAVAVADKMAGSEVASSGVYDVTAAKPSIKPDGGDFVDVATVSISSATPGAEIYYTLDGSVPTEQSSRYTVPISLFSSARVSAIAFSPGVLASPVVLSEAFRILPHPPLFSSSGGFFLDEAKVYMWSPTKGRNSLYHRRFDSYSRHCRLPFVSDDPSICLVNSTSIFYIKTSTPMLSQNGGEIDDSAFINFIHPSKDAKFFCTFNQLLPKEQYAPCGSSVYVNETGTVLSFYAAVDGQIASAISHSLKFIVMAGKCTFFAIGKFMPGANQTYRIEYFVDEAWVIIGSRTPGAKIMYITNKMSWYSYDPEEKQDCCYGYHNFYKPIQIWAKGYPTVITAVASAPGKTRSRTFLSPLYKLFEQLRDPVIEPAGPGPFKDLVEVDLLLPIIIIIIIIVVVILTLPPQVSIGRIKAGSVPVVVRYTLDGSEPSCSSGIVYTKPIFISKIGETTLRAIGCAPPVDMGTDESALSKNGYTDSRVVTTSYIVQKSS</sequence>
<reference evidence="5 7" key="1">
    <citation type="journal article" date="2012" name="Nature">
        <title>Algal genomes reveal evolutionary mosaicism and the fate of nucleomorphs.</title>
        <authorList>
            <consortium name="DOE Joint Genome Institute"/>
            <person name="Curtis B.A."/>
            <person name="Tanifuji G."/>
            <person name="Burki F."/>
            <person name="Gruber A."/>
            <person name="Irimia M."/>
            <person name="Maruyama S."/>
            <person name="Arias M.C."/>
            <person name="Ball S.G."/>
            <person name="Gile G.H."/>
            <person name="Hirakawa Y."/>
            <person name="Hopkins J.F."/>
            <person name="Kuo A."/>
            <person name="Rensing S.A."/>
            <person name="Schmutz J."/>
            <person name="Symeonidi A."/>
            <person name="Elias M."/>
            <person name="Eveleigh R.J."/>
            <person name="Herman E.K."/>
            <person name="Klute M.J."/>
            <person name="Nakayama T."/>
            <person name="Obornik M."/>
            <person name="Reyes-Prieto A."/>
            <person name="Armbrust E.V."/>
            <person name="Aves S.J."/>
            <person name="Beiko R.G."/>
            <person name="Coutinho P."/>
            <person name="Dacks J.B."/>
            <person name="Durnford D.G."/>
            <person name="Fast N.M."/>
            <person name="Green B.R."/>
            <person name="Grisdale C.J."/>
            <person name="Hempel F."/>
            <person name="Henrissat B."/>
            <person name="Hoppner M.P."/>
            <person name="Ishida K."/>
            <person name="Kim E."/>
            <person name="Koreny L."/>
            <person name="Kroth P.G."/>
            <person name="Liu Y."/>
            <person name="Malik S.B."/>
            <person name="Maier U.G."/>
            <person name="McRose D."/>
            <person name="Mock T."/>
            <person name="Neilson J.A."/>
            <person name="Onodera N.T."/>
            <person name="Poole A.M."/>
            <person name="Pritham E.J."/>
            <person name="Richards T.A."/>
            <person name="Rocap G."/>
            <person name="Roy S.W."/>
            <person name="Sarai C."/>
            <person name="Schaack S."/>
            <person name="Shirato S."/>
            <person name="Slamovits C.H."/>
            <person name="Spencer D.F."/>
            <person name="Suzuki S."/>
            <person name="Worden A.Z."/>
            <person name="Zauner S."/>
            <person name="Barry K."/>
            <person name="Bell C."/>
            <person name="Bharti A.K."/>
            <person name="Crow J.A."/>
            <person name="Grimwood J."/>
            <person name="Kramer R."/>
            <person name="Lindquist E."/>
            <person name="Lucas S."/>
            <person name="Salamov A."/>
            <person name="McFadden G.I."/>
            <person name="Lane C.E."/>
            <person name="Keeling P.J."/>
            <person name="Gray M.W."/>
            <person name="Grigoriev I.V."/>
            <person name="Archibald J.M."/>
        </authorList>
    </citation>
    <scope>NUCLEOTIDE SEQUENCE</scope>
    <source>
        <strain evidence="5 7">CCMP2712</strain>
    </source>
</reference>
<feature type="compositionally biased region" description="Low complexity" evidence="1">
    <location>
        <begin position="1657"/>
        <end position="1668"/>
    </location>
</feature>
<dbReference type="KEGG" id="gtt:GUITHDRAFT_104774"/>
<feature type="domain" description="GH29D-like beta-sandwich" evidence="4">
    <location>
        <begin position="1811"/>
        <end position="1877"/>
    </location>
</feature>
<feature type="domain" description="GH29D-like beta-sandwich" evidence="4">
    <location>
        <begin position="216"/>
        <end position="285"/>
    </location>
</feature>
<accession>L1JM46</accession>
<reference evidence="7" key="2">
    <citation type="submission" date="2012-11" db="EMBL/GenBank/DDBJ databases">
        <authorList>
            <person name="Kuo A."/>
            <person name="Curtis B.A."/>
            <person name="Tanifuji G."/>
            <person name="Burki F."/>
            <person name="Gruber A."/>
            <person name="Irimia M."/>
            <person name="Maruyama S."/>
            <person name="Arias M.C."/>
            <person name="Ball S.G."/>
            <person name="Gile G.H."/>
            <person name="Hirakawa Y."/>
            <person name="Hopkins J.F."/>
            <person name="Rensing S.A."/>
            <person name="Schmutz J."/>
            <person name="Symeonidi A."/>
            <person name="Elias M."/>
            <person name="Eveleigh R.J."/>
            <person name="Herman E.K."/>
            <person name="Klute M.J."/>
            <person name="Nakayama T."/>
            <person name="Obornik M."/>
            <person name="Reyes-Prieto A."/>
            <person name="Armbrust E.V."/>
            <person name="Aves S.J."/>
            <person name="Beiko R.G."/>
            <person name="Coutinho P."/>
            <person name="Dacks J.B."/>
            <person name="Durnford D.G."/>
            <person name="Fast N.M."/>
            <person name="Green B.R."/>
            <person name="Grisdale C."/>
            <person name="Hempe F."/>
            <person name="Henrissat B."/>
            <person name="Hoppner M.P."/>
            <person name="Ishida K.-I."/>
            <person name="Kim E."/>
            <person name="Koreny L."/>
            <person name="Kroth P.G."/>
            <person name="Liu Y."/>
            <person name="Malik S.-B."/>
            <person name="Maier U.G."/>
            <person name="McRose D."/>
            <person name="Mock T."/>
            <person name="Neilson J.A."/>
            <person name="Onodera N.T."/>
            <person name="Poole A.M."/>
            <person name="Pritham E.J."/>
            <person name="Richards T.A."/>
            <person name="Rocap G."/>
            <person name="Roy S.W."/>
            <person name="Sarai C."/>
            <person name="Schaack S."/>
            <person name="Shirato S."/>
            <person name="Slamovits C.H."/>
            <person name="Spencer D.F."/>
            <person name="Suzuki S."/>
            <person name="Worden A.Z."/>
            <person name="Zauner S."/>
            <person name="Barry K."/>
            <person name="Bell C."/>
            <person name="Bharti A.K."/>
            <person name="Crow J.A."/>
            <person name="Grimwood J."/>
            <person name="Kramer R."/>
            <person name="Lindquist E."/>
            <person name="Lucas S."/>
            <person name="Salamov A."/>
            <person name="McFadden G.I."/>
            <person name="Lane C.E."/>
            <person name="Keeling P.J."/>
            <person name="Gray M.W."/>
            <person name="Grigoriev I.V."/>
            <person name="Archibald J.M."/>
        </authorList>
    </citation>
    <scope>NUCLEOTIDE SEQUENCE</scope>
    <source>
        <strain evidence="7">CCMP2712</strain>
    </source>
</reference>
<feature type="domain" description="GH29D-like beta-sandwich" evidence="4">
    <location>
        <begin position="642"/>
        <end position="702"/>
    </location>
</feature>
<evidence type="ECO:0000259" key="3">
    <source>
        <dbReference type="Pfam" id="PF03815"/>
    </source>
</evidence>
<dbReference type="OrthoDB" id="10033229at2759"/>
<feature type="domain" description="GH29D-like beta-sandwich" evidence="4">
    <location>
        <begin position="1146"/>
        <end position="1218"/>
    </location>
</feature>
<dbReference type="Pfam" id="PF13287">
    <property type="entry name" value="Fn3_assoc"/>
    <property type="match status" value="2"/>
</dbReference>
<keyword evidence="2" id="KW-0812">Transmembrane</keyword>
<feature type="domain" description="GH29D-like beta-sandwich" evidence="4">
    <location>
        <begin position="717"/>
        <end position="783"/>
    </location>
</feature>
<dbReference type="RefSeq" id="XP_005836225.1">
    <property type="nucleotide sequence ID" value="XM_005836168.1"/>
</dbReference>
<feature type="region of interest" description="Disordered" evidence="1">
    <location>
        <begin position="1650"/>
        <end position="1671"/>
    </location>
</feature>
<dbReference type="EnsemblProtists" id="EKX49245">
    <property type="protein sequence ID" value="EKX49245"/>
    <property type="gene ID" value="GUITHDRAFT_104774"/>
</dbReference>
<feature type="domain" description="GH29D-like beta-sandwich" evidence="4">
    <location>
        <begin position="2275"/>
        <end position="2316"/>
    </location>
</feature>
<proteinExistence type="predicted"/>
<dbReference type="PaxDb" id="55529-EKX49245"/>
<dbReference type="EMBL" id="JH992982">
    <property type="protein sequence ID" value="EKX49245.1"/>
    <property type="molecule type" value="Genomic_DNA"/>
</dbReference>